<sequence length="227" mass="24255">MKRIEISAPNNVWDDNVKRAQTSTPSDNAPKEQQTGDQVPSGFGVRLEPVLGPALKVGTAAGTLGIITGAALGIVRSAPVKLFAVATGIQWFVLSSSFWGSRQVALNALAQRADVSPSRDNLIATGAAGAFSGATAGLLRGPKNVLPGALVISMLGLGGAALQNKLRSGEQSESWFRKVIDGKWSPITRITNEDWERILEEKLLRVETEIAVLDDSIEELRKNEEEL</sequence>
<evidence type="ECO:0000313" key="2">
    <source>
        <dbReference type="EMBL" id="KAK3399330.1"/>
    </source>
</evidence>
<gene>
    <name evidence="2" type="ORF">B0T20DRAFT_197722</name>
</gene>
<name>A0AAE0PH00_SORBR</name>
<reference evidence="2" key="2">
    <citation type="submission" date="2023-07" db="EMBL/GenBank/DDBJ databases">
        <authorList>
            <consortium name="Lawrence Berkeley National Laboratory"/>
            <person name="Haridas S."/>
            <person name="Hensen N."/>
            <person name="Bonometti L."/>
            <person name="Westerberg I."/>
            <person name="Brannstrom I.O."/>
            <person name="Guillou S."/>
            <person name="Cros-Aarteil S."/>
            <person name="Calhoun S."/>
            <person name="Kuo A."/>
            <person name="Mondo S."/>
            <person name="Pangilinan J."/>
            <person name="Riley R."/>
            <person name="LaButti K."/>
            <person name="Andreopoulos B."/>
            <person name="Lipzen A."/>
            <person name="Chen C."/>
            <person name="Yanf M."/>
            <person name="Daum C."/>
            <person name="Ng V."/>
            <person name="Clum A."/>
            <person name="Steindorff A."/>
            <person name="Ohm R."/>
            <person name="Martin F."/>
            <person name="Silar P."/>
            <person name="Natvig D."/>
            <person name="Lalanne C."/>
            <person name="Gautier V."/>
            <person name="Ament-velasquez S.L."/>
            <person name="Kruys A."/>
            <person name="Hutchinson M.I."/>
            <person name="Powell A.J."/>
            <person name="Barry K."/>
            <person name="Miller A.N."/>
            <person name="Grigoriev I.V."/>
            <person name="Debuchy R."/>
            <person name="Gladieux P."/>
            <person name="Thoren M.H."/>
            <person name="Johannesson H."/>
        </authorList>
    </citation>
    <scope>NUCLEOTIDE SEQUENCE</scope>
    <source>
        <strain evidence="2">FGSC 1904</strain>
    </source>
</reference>
<protein>
    <submittedName>
        <fullName evidence="2">Uncharacterized protein</fullName>
    </submittedName>
</protein>
<proteinExistence type="predicted"/>
<accession>A0AAE0PH00</accession>
<organism evidence="2 3">
    <name type="scientific">Sordaria brevicollis</name>
    <dbReference type="NCBI Taxonomy" id="83679"/>
    <lineage>
        <taxon>Eukaryota</taxon>
        <taxon>Fungi</taxon>
        <taxon>Dikarya</taxon>
        <taxon>Ascomycota</taxon>
        <taxon>Pezizomycotina</taxon>
        <taxon>Sordariomycetes</taxon>
        <taxon>Sordariomycetidae</taxon>
        <taxon>Sordariales</taxon>
        <taxon>Sordariaceae</taxon>
        <taxon>Sordaria</taxon>
    </lineage>
</organism>
<dbReference type="Proteomes" id="UP001281003">
    <property type="component" value="Unassembled WGS sequence"/>
</dbReference>
<evidence type="ECO:0000313" key="3">
    <source>
        <dbReference type="Proteomes" id="UP001281003"/>
    </source>
</evidence>
<comment type="caution">
    <text evidence="2">The sequence shown here is derived from an EMBL/GenBank/DDBJ whole genome shotgun (WGS) entry which is preliminary data.</text>
</comment>
<keyword evidence="3" id="KW-1185">Reference proteome</keyword>
<dbReference type="PANTHER" id="PTHR41390:SF1">
    <property type="entry name" value="NADH-UBIQUINONE OXIDOREDUCTASE 213 KDA SUBUNIT"/>
    <property type="match status" value="1"/>
</dbReference>
<feature type="compositionally biased region" description="Polar residues" evidence="1">
    <location>
        <begin position="19"/>
        <end position="38"/>
    </location>
</feature>
<dbReference type="AlphaFoldDB" id="A0AAE0PH00"/>
<dbReference type="PANTHER" id="PTHR41390">
    <property type="entry name" value="CHROMOSOME 7, WHOLE GENOME SHOTGUN SEQUENCE"/>
    <property type="match status" value="1"/>
</dbReference>
<reference evidence="2" key="1">
    <citation type="journal article" date="2023" name="Mol. Phylogenet. Evol.">
        <title>Genome-scale phylogeny and comparative genomics of the fungal order Sordariales.</title>
        <authorList>
            <person name="Hensen N."/>
            <person name="Bonometti L."/>
            <person name="Westerberg I."/>
            <person name="Brannstrom I.O."/>
            <person name="Guillou S."/>
            <person name="Cros-Aarteil S."/>
            <person name="Calhoun S."/>
            <person name="Haridas S."/>
            <person name="Kuo A."/>
            <person name="Mondo S."/>
            <person name="Pangilinan J."/>
            <person name="Riley R."/>
            <person name="LaButti K."/>
            <person name="Andreopoulos B."/>
            <person name="Lipzen A."/>
            <person name="Chen C."/>
            <person name="Yan M."/>
            <person name="Daum C."/>
            <person name="Ng V."/>
            <person name="Clum A."/>
            <person name="Steindorff A."/>
            <person name="Ohm R.A."/>
            <person name="Martin F."/>
            <person name="Silar P."/>
            <person name="Natvig D.O."/>
            <person name="Lalanne C."/>
            <person name="Gautier V."/>
            <person name="Ament-Velasquez S.L."/>
            <person name="Kruys A."/>
            <person name="Hutchinson M.I."/>
            <person name="Powell A.J."/>
            <person name="Barry K."/>
            <person name="Miller A.N."/>
            <person name="Grigoriev I.V."/>
            <person name="Debuchy R."/>
            <person name="Gladieux P."/>
            <person name="Hiltunen Thoren M."/>
            <person name="Johannesson H."/>
        </authorList>
    </citation>
    <scope>NUCLEOTIDE SEQUENCE</scope>
    <source>
        <strain evidence="2">FGSC 1904</strain>
    </source>
</reference>
<dbReference type="EMBL" id="JAUTDP010000005">
    <property type="protein sequence ID" value="KAK3399330.1"/>
    <property type="molecule type" value="Genomic_DNA"/>
</dbReference>
<feature type="region of interest" description="Disordered" evidence="1">
    <location>
        <begin position="1"/>
        <end position="42"/>
    </location>
</feature>
<evidence type="ECO:0000256" key="1">
    <source>
        <dbReference type="SAM" id="MobiDB-lite"/>
    </source>
</evidence>